<keyword evidence="2" id="KW-0560">Oxidoreductase</keyword>
<feature type="compositionally biased region" description="Polar residues" evidence="1">
    <location>
        <begin position="270"/>
        <end position="279"/>
    </location>
</feature>
<keyword evidence="2" id="KW-0503">Monooxygenase</keyword>
<dbReference type="Gene3D" id="2.70.50.70">
    <property type="match status" value="1"/>
</dbReference>
<dbReference type="AlphaFoldDB" id="A0A6A6XUJ1"/>
<evidence type="ECO:0000313" key="2">
    <source>
        <dbReference type="EMBL" id="KAF2799705.1"/>
    </source>
</evidence>
<proteinExistence type="predicted"/>
<feature type="non-terminal residue" evidence="2">
    <location>
        <position position="299"/>
    </location>
</feature>
<accession>A0A6A6XUJ1</accession>
<dbReference type="PANTHER" id="PTHR36182:SF1">
    <property type="entry name" value="PROTEIN, PUTATIVE (AFU_ORTHOLOGUE AFUA_6G10930)-RELATED"/>
    <property type="match status" value="1"/>
</dbReference>
<evidence type="ECO:0000256" key="1">
    <source>
        <dbReference type="SAM" id="MobiDB-lite"/>
    </source>
</evidence>
<evidence type="ECO:0000313" key="3">
    <source>
        <dbReference type="Proteomes" id="UP000799757"/>
    </source>
</evidence>
<feature type="non-terminal residue" evidence="2">
    <location>
        <position position="1"/>
    </location>
</feature>
<dbReference type="EMBL" id="MU001760">
    <property type="protein sequence ID" value="KAF2799705.1"/>
    <property type="molecule type" value="Genomic_DNA"/>
</dbReference>
<name>A0A6A6XUJ1_9PLEO</name>
<gene>
    <name evidence="2" type="ORF">K505DRAFT_195086</name>
</gene>
<dbReference type="PANTHER" id="PTHR36182">
    <property type="entry name" value="PROTEIN, PUTATIVE (AFU_ORTHOLOGUE AFUA_6G10930)-RELATED"/>
    <property type="match status" value="1"/>
</dbReference>
<protein>
    <submittedName>
        <fullName evidence="2">Lytic polysaccharide monooxygenase</fullName>
    </submittedName>
</protein>
<reference evidence="2" key="1">
    <citation type="journal article" date="2020" name="Stud. Mycol.">
        <title>101 Dothideomycetes genomes: a test case for predicting lifestyles and emergence of pathogens.</title>
        <authorList>
            <person name="Haridas S."/>
            <person name="Albert R."/>
            <person name="Binder M."/>
            <person name="Bloem J."/>
            <person name="Labutti K."/>
            <person name="Salamov A."/>
            <person name="Andreopoulos B."/>
            <person name="Baker S."/>
            <person name="Barry K."/>
            <person name="Bills G."/>
            <person name="Bluhm B."/>
            <person name="Cannon C."/>
            <person name="Castanera R."/>
            <person name="Culley D."/>
            <person name="Daum C."/>
            <person name="Ezra D."/>
            <person name="Gonzalez J."/>
            <person name="Henrissat B."/>
            <person name="Kuo A."/>
            <person name="Liang C."/>
            <person name="Lipzen A."/>
            <person name="Lutzoni F."/>
            <person name="Magnuson J."/>
            <person name="Mondo S."/>
            <person name="Nolan M."/>
            <person name="Ohm R."/>
            <person name="Pangilinan J."/>
            <person name="Park H.-J."/>
            <person name="Ramirez L."/>
            <person name="Alfaro M."/>
            <person name="Sun H."/>
            <person name="Tritt A."/>
            <person name="Yoshinaga Y."/>
            <person name="Zwiers L.-H."/>
            <person name="Turgeon B."/>
            <person name="Goodwin S."/>
            <person name="Spatafora J."/>
            <person name="Crous P."/>
            <person name="Grigoriev I."/>
        </authorList>
    </citation>
    <scope>NUCLEOTIDE SEQUENCE</scope>
    <source>
        <strain evidence="2">CBS 109.77</strain>
    </source>
</reference>
<feature type="region of interest" description="Disordered" evidence="1">
    <location>
        <begin position="175"/>
        <end position="204"/>
    </location>
</feature>
<sequence length="299" mass="31799">LLALASVAHSHMHLFYPPTLKGDNNPHTQGSADPLLNYPYGCCGKEAPGPCKGHLDLLDTDEGKPVATWTAGEKANFTLSGAAITNTDAFNPVGGNHYGGSCQVGFSVDKGKTFKVATTWQGNCPLRHGGEDPSTQSFDFTVPADIPTGDVVFAWTWVNREKEFNMNCASVSIVGGNGETPAPPTTTTPAESPAPTETQYKSPNQPAQYTLEGCSCECPSEQWTSACSCQCESPSAKPKLNAPVRRTETVAFHSRPDMLLDIDFSTASCHSEGTDSELQFPNPGPEVVEGDGEYPLAEP</sequence>
<dbReference type="OrthoDB" id="2342176at2759"/>
<organism evidence="2 3">
    <name type="scientific">Melanomma pulvis-pyrius CBS 109.77</name>
    <dbReference type="NCBI Taxonomy" id="1314802"/>
    <lineage>
        <taxon>Eukaryota</taxon>
        <taxon>Fungi</taxon>
        <taxon>Dikarya</taxon>
        <taxon>Ascomycota</taxon>
        <taxon>Pezizomycotina</taxon>
        <taxon>Dothideomycetes</taxon>
        <taxon>Pleosporomycetidae</taxon>
        <taxon>Pleosporales</taxon>
        <taxon>Melanommataceae</taxon>
        <taxon>Melanomma</taxon>
    </lineage>
</organism>
<dbReference type="GO" id="GO:0004497">
    <property type="term" value="F:monooxygenase activity"/>
    <property type="evidence" value="ECO:0007669"/>
    <property type="project" value="UniProtKB-KW"/>
</dbReference>
<keyword evidence="3" id="KW-1185">Reference proteome</keyword>
<feature type="region of interest" description="Disordered" evidence="1">
    <location>
        <begin position="270"/>
        <end position="299"/>
    </location>
</feature>
<dbReference type="Proteomes" id="UP000799757">
    <property type="component" value="Unassembled WGS sequence"/>
</dbReference>
<feature type="compositionally biased region" description="Low complexity" evidence="1">
    <location>
        <begin position="187"/>
        <end position="198"/>
    </location>
</feature>